<dbReference type="Gene3D" id="1.25.40.390">
    <property type="match status" value="1"/>
</dbReference>
<reference evidence="9 10" key="1">
    <citation type="submission" date="2019-05" db="EMBL/GenBank/DDBJ databases">
        <authorList>
            <person name="Qu J.-H."/>
        </authorList>
    </citation>
    <scope>NUCLEOTIDE SEQUENCE [LARGE SCALE GENOMIC DNA]</scope>
    <source>
        <strain evidence="9 10">T17</strain>
    </source>
</reference>
<dbReference type="GO" id="GO:0009279">
    <property type="term" value="C:cell outer membrane"/>
    <property type="evidence" value="ECO:0007669"/>
    <property type="project" value="UniProtKB-SubCell"/>
</dbReference>
<keyword evidence="10" id="KW-1185">Reference proteome</keyword>
<keyword evidence="3 6" id="KW-0732">Signal</keyword>
<feature type="domain" description="RagB/SusD" evidence="7">
    <location>
        <begin position="287"/>
        <end position="621"/>
    </location>
</feature>
<dbReference type="PROSITE" id="PS51257">
    <property type="entry name" value="PROKAR_LIPOPROTEIN"/>
    <property type="match status" value="1"/>
</dbReference>
<dbReference type="InterPro" id="IPR011990">
    <property type="entry name" value="TPR-like_helical_dom_sf"/>
</dbReference>
<evidence type="ECO:0000256" key="2">
    <source>
        <dbReference type="ARBA" id="ARBA00006275"/>
    </source>
</evidence>
<evidence type="ECO:0000256" key="3">
    <source>
        <dbReference type="ARBA" id="ARBA00022729"/>
    </source>
</evidence>
<dbReference type="InterPro" id="IPR012944">
    <property type="entry name" value="SusD_RagB_dom"/>
</dbReference>
<dbReference type="OrthoDB" id="5694214at2"/>
<dbReference type="Pfam" id="PF07980">
    <property type="entry name" value="SusD_RagB"/>
    <property type="match status" value="1"/>
</dbReference>
<proteinExistence type="inferred from homology"/>
<dbReference type="InterPro" id="IPR033985">
    <property type="entry name" value="SusD-like_N"/>
</dbReference>
<dbReference type="SUPFAM" id="SSF48452">
    <property type="entry name" value="TPR-like"/>
    <property type="match status" value="1"/>
</dbReference>
<protein>
    <submittedName>
        <fullName evidence="9">RagB/SusD family nutrient uptake outer membrane protein</fullName>
    </submittedName>
</protein>
<evidence type="ECO:0000256" key="1">
    <source>
        <dbReference type="ARBA" id="ARBA00004442"/>
    </source>
</evidence>
<accession>A0A5R9L5R7</accession>
<comment type="caution">
    <text evidence="9">The sequence shown here is derived from an EMBL/GenBank/DDBJ whole genome shotgun (WGS) entry which is preliminary data.</text>
</comment>
<comment type="subcellular location">
    <subcellularLocation>
        <location evidence="1">Cell outer membrane</location>
    </subcellularLocation>
</comment>
<keyword evidence="4" id="KW-0472">Membrane</keyword>
<keyword evidence="5" id="KW-0998">Cell outer membrane</keyword>
<name>A0A5R9L5R7_9BACT</name>
<organism evidence="9 10">
    <name type="scientific">Dyadobacter luticola</name>
    <dbReference type="NCBI Taxonomy" id="1979387"/>
    <lineage>
        <taxon>Bacteria</taxon>
        <taxon>Pseudomonadati</taxon>
        <taxon>Bacteroidota</taxon>
        <taxon>Cytophagia</taxon>
        <taxon>Cytophagales</taxon>
        <taxon>Spirosomataceae</taxon>
        <taxon>Dyadobacter</taxon>
    </lineage>
</organism>
<evidence type="ECO:0000259" key="8">
    <source>
        <dbReference type="Pfam" id="PF14322"/>
    </source>
</evidence>
<evidence type="ECO:0000256" key="6">
    <source>
        <dbReference type="SAM" id="SignalP"/>
    </source>
</evidence>
<evidence type="ECO:0000256" key="5">
    <source>
        <dbReference type="ARBA" id="ARBA00023237"/>
    </source>
</evidence>
<feature type="domain" description="SusD-like N-terminal" evidence="8">
    <location>
        <begin position="100"/>
        <end position="238"/>
    </location>
</feature>
<feature type="chain" id="PRO_5024290932" evidence="6">
    <location>
        <begin position="26"/>
        <end position="621"/>
    </location>
</feature>
<dbReference type="EMBL" id="VCEJ01000002">
    <property type="protein sequence ID" value="TLV03913.1"/>
    <property type="molecule type" value="Genomic_DNA"/>
</dbReference>
<evidence type="ECO:0000256" key="4">
    <source>
        <dbReference type="ARBA" id="ARBA00023136"/>
    </source>
</evidence>
<evidence type="ECO:0000259" key="7">
    <source>
        <dbReference type="Pfam" id="PF07980"/>
    </source>
</evidence>
<comment type="similarity">
    <text evidence="2">Belongs to the SusD family.</text>
</comment>
<evidence type="ECO:0000313" key="9">
    <source>
        <dbReference type="EMBL" id="TLV03913.1"/>
    </source>
</evidence>
<feature type="signal peptide" evidence="6">
    <location>
        <begin position="1"/>
        <end position="25"/>
    </location>
</feature>
<evidence type="ECO:0000313" key="10">
    <source>
        <dbReference type="Proteomes" id="UP000306402"/>
    </source>
</evidence>
<sequence>MKYFHKNRFMKRTLSVSFIAMMATATSCNVLDKKPLDAISDEAVFNDPVFLQNYVYNVYNGIKPPWAPGTGGLDALTDIAVNQPETHERSAGIRNYLEGNLTADNVNDLASVAKELATPIPLWDYEYSYIRKANVFFENIESSTIAAETLDPMKGEVHFLRAWMYFELMRTFGGVPIIKNSFQLNAESFDVARNTFDECAQFVLAELEEASTLLDGEPVNTGKISKAAVLAFKARVLLFLASPLNNPNNDIAKWKAAETATKAIFDLGFTLHPQYAELFKKPLKTDETIFGKSFTPATRIPGWGYNYDFWPAGFDAQQRLVPTQNFVNMFQMANGQYPYAADGVTVNAASGYDPQKPEKNRDPRFYDAVIYPGAGPLNIIDGSKSTQRLYEYWEDANPNPDNAPPYINPNKVDPKNGQNLFDFGRDSKTYWVKGLTPFHWRVQTGYTFKKTDDFAGPRASFDNDYNQVVVFMRLTEFYLNYAEIEIALGNEAVAREYINKVRKRASVNMPDIKSTGAALVRDYRNERAIELHLEDTRFFDLMRWKAAPGNVDIAIRGLTKVTMDWTGTKPGDALGKMTYTYGVIPEAEVRKPWKGDYYYLFPIPNTEIRKSNGVLKQNPGY</sequence>
<dbReference type="AlphaFoldDB" id="A0A5R9L5R7"/>
<dbReference type="Proteomes" id="UP000306402">
    <property type="component" value="Unassembled WGS sequence"/>
</dbReference>
<gene>
    <name evidence="9" type="ORF">FEN17_10095</name>
</gene>
<dbReference type="Pfam" id="PF14322">
    <property type="entry name" value="SusD-like_3"/>
    <property type="match status" value="1"/>
</dbReference>